<gene>
    <name evidence="6" type="ORF">TraAM80_08198</name>
</gene>
<dbReference type="Gene3D" id="3.40.800.20">
    <property type="entry name" value="Histone deacetylase domain"/>
    <property type="match status" value="1"/>
</dbReference>
<dbReference type="Pfam" id="PF00850">
    <property type="entry name" value="Hist_deacetyl"/>
    <property type="match status" value="1"/>
</dbReference>
<dbReference type="RefSeq" id="XP_029235207.1">
    <property type="nucleotide sequence ID" value="XM_029384956.1"/>
</dbReference>
<evidence type="ECO:0000256" key="2">
    <source>
        <dbReference type="ARBA" id="ARBA00012111"/>
    </source>
</evidence>
<dbReference type="GeneID" id="40332131"/>
<dbReference type="GO" id="GO:0000118">
    <property type="term" value="C:histone deacetylase complex"/>
    <property type="evidence" value="ECO:0007669"/>
    <property type="project" value="UniProtKB-ARBA"/>
</dbReference>
<dbReference type="EC" id="3.5.1.98" evidence="2"/>
<dbReference type="SUPFAM" id="SSF52768">
    <property type="entry name" value="Arginase/deacetylase"/>
    <property type="match status" value="1"/>
</dbReference>
<evidence type="ECO:0000313" key="7">
    <source>
        <dbReference type="Proteomes" id="UP000283634"/>
    </source>
</evidence>
<feature type="domain" description="Histone deacetylase" evidence="5">
    <location>
        <begin position="54"/>
        <end position="349"/>
    </location>
</feature>
<dbReference type="InterPro" id="IPR023801">
    <property type="entry name" value="His_deacetylse_dom"/>
</dbReference>
<protein>
    <recommendedName>
        <fullName evidence="2">histone deacetylase</fullName>
        <ecNumber evidence="2">3.5.1.98</ecNumber>
    </recommendedName>
</protein>
<evidence type="ECO:0000256" key="4">
    <source>
        <dbReference type="ARBA" id="ARBA00022853"/>
    </source>
</evidence>
<dbReference type="VEuPathDB" id="TriTrypDB:TRSC58_02499"/>
<evidence type="ECO:0000256" key="3">
    <source>
        <dbReference type="ARBA" id="ARBA00022801"/>
    </source>
</evidence>
<dbReference type="PRINTS" id="PR01270">
    <property type="entry name" value="HDASUPER"/>
</dbReference>
<dbReference type="PANTHER" id="PTHR10625">
    <property type="entry name" value="HISTONE DEACETYLASE HDAC1-RELATED"/>
    <property type="match status" value="1"/>
</dbReference>
<dbReference type="Proteomes" id="UP000283634">
    <property type="component" value="Unassembled WGS sequence"/>
</dbReference>
<dbReference type="InterPro" id="IPR023696">
    <property type="entry name" value="Ureohydrolase_dom_sf"/>
</dbReference>
<keyword evidence="7" id="KW-1185">Reference proteome</keyword>
<dbReference type="OMA" id="GGEMTHA"/>
<evidence type="ECO:0000313" key="6">
    <source>
        <dbReference type="EMBL" id="RNE99446.1"/>
    </source>
</evidence>
<proteinExistence type="inferred from homology"/>
<sequence length="452" mass="49363">MLTADDGGAAAVVGGGECATTRRATPTTTRSATSLRVFYFVDESTTAIAYAEGHVMRPSRVRVLHSLVRSLGLDTYMKICQPRPATPQELRGFHCSAYVECLQKAPVICGNPLDGASLSYQKAFEVPVYSCDGDCPLFPEVWKMVASQAGASIACGEALCRGEADVAINWAGGMHHAAASHASGFCFVNDIVLCIQRLLRRFQRVLYLDLDVHHGDGVEAAFYGNTRVMTVSLHQFGNGFFPGTGNYGGPETARGFAVNVPLTARTGDATYCLFFRTVLTAVVRCFDPEAVVLQCGADAIVGDLIGRLNITTAAHARCLAEVLQLRLPTVLLGGGGYHVFNTARCWAIDTATALGRQLPCYVPRHDPYYEEYRRECAPHRPTLHVYLDPEVDRPLTLRSAWGEWCKLCRSITAQMRYARIVRELFLRAISESTVKRCRDGADISVDGKHDVG</sequence>
<comment type="similarity">
    <text evidence="1">Belongs to the histone deacetylase family. HD type 1 subfamily.</text>
</comment>
<comment type="caution">
    <text evidence="6">The sequence shown here is derived from an EMBL/GenBank/DDBJ whole genome shotgun (WGS) entry which is preliminary data.</text>
</comment>
<keyword evidence="4" id="KW-0156">Chromatin regulator</keyword>
<evidence type="ECO:0000256" key="1">
    <source>
        <dbReference type="ARBA" id="ARBA00006457"/>
    </source>
</evidence>
<dbReference type="PRINTS" id="PR01271">
    <property type="entry name" value="HISDACETLASE"/>
</dbReference>
<dbReference type="InterPro" id="IPR003084">
    <property type="entry name" value="HDAC_I/II"/>
</dbReference>
<dbReference type="CDD" id="cd09991">
    <property type="entry name" value="HDAC_classI"/>
    <property type="match status" value="1"/>
</dbReference>
<dbReference type="InterPro" id="IPR037138">
    <property type="entry name" value="His_deacetylse_dom_sf"/>
</dbReference>
<dbReference type="OrthoDB" id="1918432at2759"/>
<dbReference type="GO" id="GO:0141221">
    <property type="term" value="F:histone deacetylase activity, hydrolytic mechanism"/>
    <property type="evidence" value="ECO:0007669"/>
    <property type="project" value="UniProtKB-EC"/>
</dbReference>
<dbReference type="EMBL" id="MKGL01000386">
    <property type="protein sequence ID" value="RNE99446.1"/>
    <property type="molecule type" value="Genomic_DNA"/>
</dbReference>
<reference evidence="6 7" key="1">
    <citation type="journal article" date="2018" name="BMC Genomics">
        <title>Genomic comparison of Trypanosoma conorhini and Trypanosoma rangeli to Trypanosoma cruzi strains of high and low virulence.</title>
        <authorList>
            <person name="Bradwell K.R."/>
            <person name="Koparde V.N."/>
            <person name="Matveyev A.V."/>
            <person name="Serrano M.G."/>
            <person name="Alves J.M."/>
            <person name="Parikh H."/>
            <person name="Huang B."/>
            <person name="Lee V."/>
            <person name="Espinosa-Alvarez O."/>
            <person name="Ortiz P.A."/>
            <person name="Costa-Martins A.G."/>
            <person name="Teixeira M.M."/>
            <person name="Buck G.A."/>
        </authorList>
    </citation>
    <scope>NUCLEOTIDE SEQUENCE [LARGE SCALE GENOMIC DNA]</scope>
    <source>
        <strain evidence="6 7">AM80</strain>
    </source>
</reference>
<name>A0A422N1V5_TRYRA</name>
<keyword evidence="3 6" id="KW-0378">Hydrolase</keyword>
<dbReference type="PANTHER" id="PTHR10625:SF10">
    <property type="entry name" value="HISTONE DEACETYLASE HDAC1"/>
    <property type="match status" value="1"/>
</dbReference>
<accession>A0A422N1V5</accession>
<organism evidence="6 7">
    <name type="scientific">Trypanosoma rangeli</name>
    <dbReference type="NCBI Taxonomy" id="5698"/>
    <lineage>
        <taxon>Eukaryota</taxon>
        <taxon>Discoba</taxon>
        <taxon>Euglenozoa</taxon>
        <taxon>Kinetoplastea</taxon>
        <taxon>Metakinetoplastina</taxon>
        <taxon>Trypanosomatida</taxon>
        <taxon>Trypanosomatidae</taxon>
        <taxon>Trypanosoma</taxon>
        <taxon>Herpetosoma</taxon>
    </lineage>
</organism>
<dbReference type="InterPro" id="IPR000286">
    <property type="entry name" value="HDACs"/>
</dbReference>
<evidence type="ECO:0000259" key="5">
    <source>
        <dbReference type="Pfam" id="PF00850"/>
    </source>
</evidence>
<dbReference type="AlphaFoldDB" id="A0A422N1V5"/>
<dbReference type="GO" id="GO:0040029">
    <property type="term" value="P:epigenetic regulation of gene expression"/>
    <property type="evidence" value="ECO:0007669"/>
    <property type="project" value="TreeGrafter"/>
</dbReference>